<keyword evidence="2" id="KW-1185">Reference proteome</keyword>
<sequence length="111" mass="12420">MSALLYLTDSPRGKLIAKQVDYHSFEGILYCTPGLGWLLQHGLRRFLSAWMIGSAQLASRAWPPLEAWLRRALPGGDARVAALKAWGRAVWWRSAPQVPWRAPPAPYNPAL</sequence>
<dbReference type="Proteomes" id="UP000239649">
    <property type="component" value="Unassembled WGS sequence"/>
</dbReference>
<dbReference type="EMBL" id="LHPF02000006">
    <property type="protein sequence ID" value="PSC73615.1"/>
    <property type="molecule type" value="Genomic_DNA"/>
</dbReference>
<evidence type="ECO:0000313" key="1">
    <source>
        <dbReference type="EMBL" id="PSC73615.1"/>
    </source>
</evidence>
<comment type="caution">
    <text evidence="1">The sequence shown here is derived from an EMBL/GenBank/DDBJ whole genome shotgun (WGS) entry which is preliminary data.</text>
</comment>
<dbReference type="AlphaFoldDB" id="A0A2P6VHQ0"/>
<accession>A0A2P6VHQ0</accession>
<dbReference type="OrthoDB" id="10358722at2759"/>
<gene>
    <name evidence="1" type="ORF">C2E20_3068</name>
</gene>
<name>A0A2P6VHQ0_9CHLO</name>
<proteinExistence type="predicted"/>
<organism evidence="1 2">
    <name type="scientific">Micractinium conductrix</name>
    <dbReference type="NCBI Taxonomy" id="554055"/>
    <lineage>
        <taxon>Eukaryota</taxon>
        <taxon>Viridiplantae</taxon>
        <taxon>Chlorophyta</taxon>
        <taxon>core chlorophytes</taxon>
        <taxon>Trebouxiophyceae</taxon>
        <taxon>Chlorellales</taxon>
        <taxon>Chlorellaceae</taxon>
        <taxon>Chlorella clade</taxon>
        <taxon>Micractinium</taxon>
    </lineage>
</organism>
<protein>
    <submittedName>
        <fullName evidence="1">Uncharacterized protein</fullName>
    </submittedName>
</protein>
<evidence type="ECO:0000313" key="2">
    <source>
        <dbReference type="Proteomes" id="UP000239649"/>
    </source>
</evidence>
<reference evidence="1 2" key="1">
    <citation type="journal article" date="2018" name="Plant J.">
        <title>Genome sequences of Chlorella sorokiniana UTEX 1602 and Micractinium conductrix SAG 241.80: implications to maltose excretion by a green alga.</title>
        <authorList>
            <person name="Arriola M.B."/>
            <person name="Velmurugan N."/>
            <person name="Zhang Y."/>
            <person name="Plunkett M.H."/>
            <person name="Hondzo H."/>
            <person name="Barney B.M."/>
        </authorList>
    </citation>
    <scope>NUCLEOTIDE SEQUENCE [LARGE SCALE GENOMIC DNA]</scope>
    <source>
        <strain evidence="1 2">SAG 241.80</strain>
    </source>
</reference>